<keyword evidence="6" id="KW-1185">Reference proteome</keyword>
<gene>
    <name evidence="5" type="ORF">GCM10007414_09150</name>
</gene>
<evidence type="ECO:0000256" key="2">
    <source>
        <dbReference type="ARBA" id="ARBA00022801"/>
    </source>
</evidence>
<proteinExistence type="predicted"/>
<keyword evidence="4" id="KW-0276">Fatty acid metabolism</keyword>
<evidence type="ECO:0000256" key="4">
    <source>
        <dbReference type="ARBA" id="ARBA00023160"/>
    </source>
</evidence>
<comment type="caution">
    <text evidence="5">The sequence shown here is derived from an EMBL/GenBank/DDBJ whole genome shotgun (WGS) entry which is preliminary data.</text>
</comment>
<protein>
    <submittedName>
        <fullName evidence="5">ACP phosphodiesterase</fullName>
    </submittedName>
</protein>
<sequence length="195" mass="22675">MNYLAHFHIAQVTGTSISGALLGDFVKGHAWQSLSTDWQVGILLHRKVDSFTDQQLAKMNASAYFSAPLRRYSGIALDVYFDYLLSRHWVKFSQQDKSAFIEHCYLQLQQAPLKGRPAYTIEHMCQHDWLSQYGEYKQLSHTLKAISRRLRRPVKLELMFNDIEQHGAALEACFLELYPQLLRYAEQQVEHLIKT</sequence>
<keyword evidence="1" id="KW-0444">Lipid biosynthesis</keyword>
<accession>A0ABQ1HYA2</accession>
<dbReference type="InterPro" id="IPR007431">
    <property type="entry name" value="ACP_PD"/>
</dbReference>
<evidence type="ECO:0000313" key="6">
    <source>
        <dbReference type="Proteomes" id="UP000651977"/>
    </source>
</evidence>
<organism evidence="5 6">
    <name type="scientific">Agarivorans gilvus</name>
    <dbReference type="NCBI Taxonomy" id="680279"/>
    <lineage>
        <taxon>Bacteria</taxon>
        <taxon>Pseudomonadati</taxon>
        <taxon>Pseudomonadota</taxon>
        <taxon>Gammaproteobacteria</taxon>
        <taxon>Alteromonadales</taxon>
        <taxon>Alteromonadaceae</taxon>
        <taxon>Agarivorans</taxon>
    </lineage>
</organism>
<keyword evidence="4" id="KW-0275">Fatty acid biosynthesis</keyword>
<dbReference type="Pfam" id="PF04336">
    <property type="entry name" value="ACP_PD"/>
    <property type="match status" value="1"/>
</dbReference>
<evidence type="ECO:0000256" key="1">
    <source>
        <dbReference type="ARBA" id="ARBA00022516"/>
    </source>
</evidence>
<keyword evidence="3" id="KW-0443">Lipid metabolism</keyword>
<dbReference type="PANTHER" id="PTHR38764:SF1">
    <property type="entry name" value="ACYL CARRIER PROTEIN PHOSPHODIESTERASE"/>
    <property type="match status" value="1"/>
</dbReference>
<dbReference type="RefSeq" id="WP_055732228.1">
    <property type="nucleotide sequence ID" value="NZ_BMDY01000004.1"/>
</dbReference>
<dbReference type="PANTHER" id="PTHR38764">
    <property type="entry name" value="ACYL CARRIER PROTEIN PHOSPHODIESTERASE"/>
    <property type="match status" value="1"/>
</dbReference>
<dbReference type="Proteomes" id="UP000651977">
    <property type="component" value="Unassembled WGS sequence"/>
</dbReference>
<evidence type="ECO:0000256" key="3">
    <source>
        <dbReference type="ARBA" id="ARBA00023098"/>
    </source>
</evidence>
<dbReference type="PIRSF" id="PIRSF011489">
    <property type="entry name" value="DUF479"/>
    <property type="match status" value="1"/>
</dbReference>
<evidence type="ECO:0000313" key="5">
    <source>
        <dbReference type="EMBL" id="GGA98329.1"/>
    </source>
</evidence>
<dbReference type="EMBL" id="BMDY01000004">
    <property type="protein sequence ID" value="GGA98329.1"/>
    <property type="molecule type" value="Genomic_DNA"/>
</dbReference>
<keyword evidence="2" id="KW-0378">Hydrolase</keyword>
<name>A0ABQ1HYA2_9ALTE</name>
<reference evidence="6" key="1">
    <citation type="journal article" date="2019" name="Int. J. Syst. Evol. Microbiol.">
        <title>The Global Catalogue of Microorganisms (GCM) 10K type strain sequencing project: providing services to taxonomists for standard genome sequencing and annotation.</title>
        <authorList>
            <consortium name="The Broad Institute Genomics Platform"/>
            <consortium name="The Broad Institute Genome Sequencing Center for Infectious Disease"/>
            <person name="Wu L."/>
            <person name="Ma J."/>
        </authorList>
    </citation>
    <scope>NUCLEOTIDE SEQUENCE [LARGE SCALE GENOMIC DNA]</scope>
    <source>
        <strain evidence="6">CGMCC 1.10131</strain>
    </source>
</reference>